<keyword evidence="1" id="KW-1133">Transmembrane helix</keyword>
<proteinExistence type="predicted"/>
<comment type="caution">
    <text evidence="2">The sequence shown here is derived from an EMBL/GenBank/DDBJ whole genome shotgun (WGS) entry which is preliminary data.</text>
</comment>
<feature type="transmembrane region" description="Helical" evidence="1">
    <location>
        <begin position="87"/>
        <end position="105"/>
    </location>
</feature>
<organism evidence="2 3">
    <name type="scientific">Huso huso</name>
    <name type="common">Beluga</name>
    <name type="synonym">Acipenser huso</name>
    <dbReference type="NCBI Taxonomy" id="61971"/>
    <lineage>
        <taxon>Eukaryota</taxon>
        <taxon>Metazoa</taxon>
        <taxon>Chordata</taxon>
        <taxon>Craniata</taxon>
        <taxon>Vertebrata</taxon>
        <taxon>Euteleostomi</taxon>
        <taxon>Actinopterygii</taxon>
        <taxon>Chondrostei</taxon>
        <taxon>Acipenseriformes</taxon>
        <taxon>Acipenseridae</taxon>
        <taxon>Huso</taxon>
    </lineage>
</organism>
<evidence type="ECO:0000313" key="2">
    <source>
        <dbReference type="EMBL" id="KAK6493596.1"/>
    </source>
</evidence>
<dbReference type="Proteomes" id="UP001369086">
    <property type="component" value="Unassembled WGS sequence"/>
</dbReference>
<sequence>PTSYSASSLANLICMRSKDEYIRVTFSSMSFGSGPSAATSRSKSPSFIRICLPFSSSIAFASGYSVRASMRSSLDRQNKSEYPILRMLAVLRFPALLPLMFRILISPK</sequence>
<feature type="transmembrane region" description="Helical" evidence="1">
    <location>
        <begin position="47"/>
        <end position="66"/>
    </location>
</feature>
<evidence type="ECO:0000256" key="1">
    <source>
        <dbReference type="SAM" id="Phobius"/>
    </source>
</evidence>
<evidence type="ECO:0000313" key="3">
    <source>
        <dbReference type="Proteomes" id="UP001369086"/>
    </source>
</evidence>
<reference evidence="2 3" key="1">
    <citation type="submission" date="2021-05" db="EMBL/GenBank/DDBJ databases">
        <authorList>
            <person name="Zahm M."/>
            <person name="Klopp C."/>
            <person name="Cabau C."/>
            <person name="Kuhl H."/>
            <person name="Suciu R."/>
            <person name="Ciorpac M."/>
            <person name="Holostenco D."/>
            <person name="Gessner J."/>
            <person name="Wuertz S."/>
            <person name="Hohne C."/>
            <person name="Stock M."/>
            <person name="Gislard M."/>
            <person name="Lluch J."/>
            <person name="Milhes M."/>
            <person name="Lampietro C."/>
            <person name="Lopez Roques C."/>
            <person name="Donnadieu C."/>
            <person name="Du K."/>
            <person name="Schartl M."/>
            <person name="Guiguen Y."/>
        </authorList>
    </citation>
    <scope>NUCLEOTIDE SEQUENCE [LARGE SCALE GENOMIC DNA]</scope>
    <source>
        <strain evidence="2">Hh-F2</strain>
        <tissue evidence="2">Blood</tissue>
    </source>
</reference>
<keyword evidence="3" id="KW-1185">Reference proteome</keyword>
<accession>A0ABR1A923</accession>
<dbReference type="EMBL" id="JAHFZB010000002">
    <property type="protein sequence ID" value="KAK6493596.1"/>
    <property type="molecule type" value="Genomic_DNA"/>
</dbReference>
<feature type="non-terminal residue" evidence="2">
    <location>
        <position position="1"/>
    </location>
</feature>
<protein>
    <submittedName>
        <fullName evidence="2">Uncharacterized protein</fullName>
    </submittedName>
</protein>
<keyword evidence="1" id="KW-0472">Membrane</keyword>
<name>A0ABR1A923_HUSHU</name>
<keyword evidence="1" id="KW-0812">Transmembrane</keyword>
<gene>
    <name evidence="2" type="ORF">HHUSO_G3217</name>
</gene>